<organism evidence="2 3">
    <name type="scientific">Vitis vinifera</name>
    <name type="common">Grape</name>
    <dbReference type="NCBI Taxonomy" id="29760"/>
    <lineage>
        <taxon>Eukaryota</taxon>
        <taxon>Viridiplantae</taxon>
        <taxon>Streptophyta</taxon>
        <taxon>Embryophyta</taxon>
        <taxon>Tracheophyta</taxon>
        <taxon>Spermatophyta</taxon>
        <taxon>Magnoliopsida</taxon>
        <taxon>eudicotyledons</taxon>
        <taxon>Gunneridae</taxon>
        <taxon>Pentapetalae</taxon>
        <taxon>rosids</taxon>
        <taxon>Vitales</taxon>
        <taxon>Vitaceae</taxon>
        <taxon>Viteae</taxon>
        <taxon>Vitis</taxon>
    </lineage>
</organism>
<dbReference type="PANTHER" id="PTHR19308">
    <property type="entry name" value="PHOSPHATIDYLCHOLINE TRANSFER PROTEIN"/>
    <property type="match status" value="1"/>
</dbReference>
<dbReference type="EMBL" id="QGNW01000004">
    <property type="protein sequence ID" value="RVX21672.1"/>
    <property type="molecule type" value="Genomic_DNA"/>
</dbReference>
<dbReference type="PANTHER" id="PTHR19308:SF9">
    <property type="entry name" value="OS07G0185200 PROTEIN"/>
    <property type="match status" value="1"/>
</dbReference>
<protein>
    <recommendedName>
        <fullName evidence="1">START domain-containing protein</fullName>
    </recommendedName>
</protein>
<dbReference type="GO" id="GO:0005737">
    <property type="term" value="C:cytoplasm"/>
    <property type="evidence" value="ECO:0007669"/>
    <property type="project" value="UniProtKB-ARBA"/>
</dbReference>
<accession>A0A438KKE1</accession>
<dbReference type="Gene3D" id="3.30.530.20">
    <property type="match status" value="1"/>
</dbReference>
<comment type="caution">
    <text evidence="2">The sequence shown here is derived from an EMBL/GenBank/DDBJ whole genome shotgun (WGS) entry which is preliminary data.</text>
</comment>
<evidence type="ECO:0000313" key="2">
    <source>
        <dbReference type="EMBL" id="RVX21672.1"/>
    </source>
</evidence>
<reference evidence="2 3" key="1">
    <citation type="journal article" date="2018" name="PLoS Genet.">
        <title>Population sequencing reveals clonal diversity and ancestral inbreeding in the grapevine cultivar Chardonnay.</title>
        <authorList>
            <person name="Roach M.J."/>
            <person name="Johnson D.L."/>
            <person name="Bohlmann J."/>
            <person name="van Vuuren H.J."/>
            <person name="Jones S.J."/>
            <person name="Pretorius I.S."/>
            <person name="Schmidt S.A."/>
            <person name="Borneman A.R."/>
        </authorList>
    </citation>
    <scope>NUCLEOTIDE SEQUENCE [LARGE SCALE GENOMIC DNA]</scope>
    <source>
        <strain evidence="3">cv. Chardonnay</strain>
        <tissue evidence="2">Leaf</tissue>
    </source>
</reference>
<proteinExistence type="predicted"/>
<sequence>MAPLCIGSRTVFEDATPEVVRDFFWDDEFRPKWDPMLAYFKILEEFPHTATMIVHWIKKFPFFCSDREYIIGRRIWEAGKTYYCVTKGVPYPGLPKRDKPRRVELYFSSWIIRAALYTMKTWDPQGCSKAGCPPWDVGNSQETAFSDSLEPASGEEEKGQVVDIQRKKDKGIDWKWIVIGGTVALVCGLHTGTIGKALLIGAGQRDVVAFLGLGFHSATRLICMVGGNTWTQFKISPPPQIHWVGPLDAHTLEAF</sequence>
<dbReference type="InterPro" id="IPR051213">
    <property type="entry name" value="START_lipid_transfer"/>
</dbReference>
<dbReference type="InterPro" id="IPR002913">
    <property type="entry name" value="START_lipid-bd_dom"/>
</dbReference>
<evidence type="ECO:0000313" key="3">
    <source>
        <dbReference type="Proteomes" id="UP000288805"/>
    </source>
</evidence>
<dbReference type="AlphaFoldDB" id="A0A438KKE1"/>
<dbReference type="InterPro" id="IPR023393">
    <property type="entry name" value="START-like_dom_sf"/>
</dbReference>
<evidence type="ECO:0000259" key="1">
    <source>
        <dbReference type="PROSITE" id="PS50848"/>
    </source>
</evidence>
<gene>
    <name evidence="2" type="ORF">CK203_001023</name>
</gene>
<dbReference type="Proteomes" id="UP000288805">
    <property type="component" value="Unassembled WGS sequence"/>
</dbReference>
<dbReference type="PROSITE" id="PS50848">
    <property type="entry name" value="START"/>
    <property type="match status" value="1"/>
</dbReference>
<dbReference type="GO" id="GO:0008289">
    <property type="term" value="F:lipid binding"/>
    <property type="evidence" value="ECO:0007669"/>
    <property type="project" value="InterPro"/>
</dbReference>
<name>A0A438KKE1_VITVI</name>
<feature type="domain" description="START" evidence="1">
    <location>
        <begin position="1"/>
        <end position="113"/>
    </location>
</feature>
<dbReference type="SUPFAM" id="SSF55961">
    <property type="entry name" value="Bet v1-like"/>
    <property type="match status" value="1"/>
</dbReference>